<dbReference type="PaxDb" id="7165-AGAP007848-PA"/>
<evidence type="ECO:0000313" key="1">
    <source>
        <dbReference type="EMBL" id="EDO63612.1"/>
    </source>
</evidence>
<reference evidence="1 2" key="3">
    <citation type="journal article" date="2004" name="Trends Parasitol.">
        <title>The Anopheles gambiae genome: an update.</title>
        <authorList>
            <person name="Mongin E."/>
            <person name="Louis C."/>
            <person name="Holt R.A."/>
            <person name="Birney E."/>
            <person name="Collins F.H."/>
        </authorList>
    </citation>
    <scope>NUCLEOTIDE SEQUENCE</scope>
    <source>
        <strain evidence="1 2">PEST</strain>
    </source>
</reference>
<dbReference type="Proteomes" id="UP000007062">
    <property type="component" value="Chromosome 3R"/>
</dbReference>
<evidence type="ECO:0000313" key="2">
    <source>
        <dbReference type="EnsemblMetazoa" id="AGAP007848-PA"/>
    </source>
</evidence>
<keyword evidence="3" id="KW-1185">Reference proteome</keyword>
<reference evidence="1" key="5">
    <citation type="submission" date="2011-05" db="EMBL/GenBank/DDBJ databases">
        <authorList>
            <consortium name="VectorBase"/>
        </authorList>
    </citation>
    <scope>NUCLEOTIDE SEQUENCE</scope>
    <source>
        <strain evidence="1">PEST</strain>
    </source>
</reference>
<organism evidence="1">
    <name type="scientific">Anopheles gambiae</name>
    <name type="common">African malaria mosquito</name>
    <dbReference type="NCBI Taxonomy" id="7165"/>
    <lineage>
        <taxon>Eukaryota</taxon>
        <taxon>Metazoa</taxon>
        <taxon>Ecdysozoa</taxon>
        <taxon>Arthropoda</taxon>
        <taxon>Hexapoda</taxon>
        <taxon>Insecta</taxon>
        <taxon>Pterygota</taxon>
        <taxon>Neoptera</taxon>
        <taxon>Endopterygota</taxon>
        <taxon>Diptera</taxon>
        <taxon>Nematocera</taxon>
        <taxon>Culicoidea</taxon>
        <taxon>Culicidae</taxon>
        <taxon>Anophelinae</taxon>
        <taxon>Anopheles</taxon>
    </lineage>
</organism>
<protein>
    <submittedName>
        <fullName evidence="1">AGAP007848-PA</fullName>
    </submittedName>
</protein>
<dbReference type="EMBL" id="AAAB01008964">
    <property type="protein sequence ID" value="EDO63612.1"/>
    <property type="molecule type" value="Genomic_DNA"/>
</dbReference>
<dbReference type="HOGENOM" id="CLU_2998274_0_0_1"/>
<gene>
    <name evidence="1" type="ORF">AgaP_AGAP007848</name>
</gene>
<proteinExistence type="predicted"/>
<evidence type="ECO:0000313" key="3">
    <source>
        <dbReference type="Proteomes" id="UP000007062"/>
    </source>
</evidence>
<reference evidence="1 3" key="1">
    <citation type="journal article" date="2002" name="Science">
        <title>The genome sequence of the malaria mosquito Anopheles gambiae.</title>
        <authorList>
            <person name="Holt R.A."/>
            <person name="Subramanian G.M."/>
            <person name="Halpern A."/>
            <person name="Sutton G.G."/>
            <person name="Charlab R."/>
            <person name="Nusskern D.R."/>
            <person name="Wincker P."/>
            <person name="Clark A.G."/>
            <person name="Ribeiro J.M."/>
            <person name="Wides R."/>
            <person name="Salzberg S.L."/>
            <person name="Loftus B."/>
            <person name="Yandell M."/>
            <person name="Majoros W.H."/>
            <person name="Rusch D.B."/>
            <person name="Lai Z."/>
            <person name="Kraft C.L."/>
            <person name="Abril J.F."/>
            <person name="Anthouard V."/>
            <person name="Arensburger P."/>
            <person name="Atkinson P.W."/>
            <person name="Baden H."/>
            <person name="de Berardinis V."/>
            <person name="Baldwin D."/>
            <person name="Benes V."/>
            <person name="Biedler J."/>
            <person name="Blass C."/>
            <person name="Bolanos R."/>
            <person name="Boscus D."/>
            <person name="Barnstead M."/>
            <person name="Cai S."/>
            <person name="Center A."/>
            <person name="Chaturverdi K."/>
            <person name="Christophides G.K."/>
            <person name="Chrystal M.A."/>
            <person name="Clamp M."/>
            <person name="Cravchik A."/>
            <person name="Curwen V."/>
            <person name="Dana A."/>
            <person name="Delcher A."/>
            <person name="Dew I."/>
            <person name="Evans C.A."/>
            <person name="Flanigan M."/>
            <person name="Grundschober-Freimoser A."/>
            <person name="Friedli L."/>
            <person name="Gu Z."/>
            <person name="Guan P."/>
            <person name="Guigo R."/>
            <person name="Hillenmeyer M.E."/>
            <person name="Hladun S.L."/>
            <person name="Hogan J.R."/>
            <person name="Hong Y.S."/>
            <person name="Hoover J."/>
            <person name="Jaillon O."/>
            <person name="Ke Z."/>
            <person name="Kodira C."/>
            <person name="Kokoza E."/>
            <person name="Koutsos A."/>
            <person name="Letunic I."/>
            <person name="Levitsky A."/>
            <person name="Liang Y."/>
            <person name="Lin J.J."/>
            <person name="Lobo N.F."/>
            <person name="Lopez J.R."/>
            <person name="Malek J.A."/>
            <person name="McIntosh T.C."/>
            <person name="Meister S."/>
            <person name="Miller J."/>
            <person name="Mobarry C."/>
            <person name="Mongin E."/>
            <person name="Murphy S.D."/>
            <person name="O'Brochta D.A."/>
            <person name="Pfannkoch C."/>
            <person name="Qi R."/>
            <person name="Regier M.A."/>
            <person name="Remington K."/>
            <person name="Shao H."/>
            <person name="Sharakhova M.V."/>
            <person name="Sitter C.D."/>
            <person name="Shetty J."/>
            <person name="Smith T.J."/>
            <person name="Strong R."/>
            <person name="Sun J."/>
            <person name="Thomasova D."/>
            <person name="Ton L.Q."/>
            <person name="Topalis P."/>
            <person name="Tu Z."/>
            <person name="Unger M.F."/>
            <person name="Walenz B."/>
            <person name="Wang A."/>
            <person name="Wang J."/>
            <person name="Wang M."/>
            <person name="Wang X."/>
            <person name="Woodford K.J."/>
            <person name="Wortman J.R."/>
            <person name="Wu M."/>
            <person name="Yao A."/>
            <person name="Zdobnov E.M."/>
            <person name="Zhang H."/>
            <person name="Zhao Q."/>
            <person name="Zhao S."/>
            <person name="Zhu S.C."/>
            <person name="Zhimulev I."/>
            <person name="Coluzzi M."/>
            <person name="della Torre A."/>
            <person name="Roth C.W."/>
            <person name="Louis C."/>
            <person name="Kalush F."/>
            <person name="Mural R.J."/>
            <person name="Myers E.W."/>
            <person name="Adams M.D."/>
            <person name="Smith H.O."/>
            <person name="Broder S."/>
            <person name="Gardner M.J."/>
            <person name="Fraser C.M."/>
            <person name="Birney E."/>
            <person name="Bork P."/>
            <person name="Brey P.T."/>
            <person name="Venter J.C."/>
            <person name="Weissenbach J."/>
            <person name="Kafatos F.C."/>
            <person name="Collins F.H."/>
            <person name="Hoffman S.L."/>
        </authorList>
    </citation>
    <scope>NUCLEOTIDE SEQUENCE [LARGE SCALE GENOMIC DNA]</scope>
    <source>
        <strain evidence="1 3">PEST</strain>
    </source>
</reference>
<reference evidence="2" key="6">
    <citation type="submission" date="2021-01" db="UniProtKB">
        <authorList>
            <consortium name="EnsemblMetazoa"/>
        </authorList>
    </citation>
    <scope>IDENTIFICATION</scope>
    <source>
        <strain evidence="2">PEST</strain>
    </source>
</reference>
<dbReference type="AlphaFoldDB" id="A7UUS7"/>
<dbReference type="EnsemblMetazoa" id="AGAP007848-RA">
    <property type="protein sequence ID" value="AGAP007848-PA"/>
    <property type="gene ID" value="AGAP007848"/>
</dbReference>
<dbReference type="VEuPathDB" id="VectorBase:AGAP007848"/>
<name>A7UUS7_ANOGA</name>
<reference evidence="1" key="2">
    <citation type="submission" date="2002-03" db="EMBL/GenBank/DDBJ databases">
        <authorList>
            <consortium name="The Anopheles Genome Sequencing Consortium"/>
        </authorList>
    </citation>
    <scope>NUCLEOTIDE SEQUENCE</scope>
    <source>
        <strain evidence="1">PEST</strain>
    </source>
</reference>
<sequence length="57" mass="6396">MSGGSSRYRDSNRPAVARDRKFNSLHWISATVCVCACGASECRRFIVRCRDIALFAQ</sequence>
<accession>A7UUS7</accession>
<reference evidence="1" key="4">
    <citation type="journal article" date="2007" name="Genome Biol.">
        <title>Update of the Anopheles gambiae PEST genome assembly.</title>
        <authorList>
            <person name="Sharakhova M.V."/>
            <person name="Hammond M.P."/>
            <person name="Lobo N.F."/>
            <person name="Krzywinski J."/>
            <person name="Unger M.F."/>
            <person name="Hillenmeyer M.E."/>
            <person name="Bruggner R.V."/>
            <person name="Birney E."/>
            <person name="Collins F.H."/>
        </authorList>
    </citation>
    <scope>NUCLEOTIDE SEQUENCE</scope>
    <source>
        <strain evidence="1">PEST</strain>
    </source>
</reference>